<dbReference type="EMBL" id="MT630607">
    <property type="protein sequence ID" value="QNO41180.1"/>
    <property type="molecule type" value="Genomic_DNA"/>
</dbReference>
<dbReference type="EMBL" id="MT630653">
    <property type="protein sequence ID" value="QNO41584.1"/>
    <property type="molecule type" value="Genomic_DNA"/>
</dbReference>
<accession>A0A7G9Y079</accession>
<sequence length="100" mass="11254">MEARTVSAAGHVGLVSSCRQGDVTAQKFAGDVCVPFSDDIRSTLTALLDMRWVDVQSELSEGDWVEFQRLCLPESPDFIMDLLDYYAFFTYSMFRGQVRG</sequence>
<protein>
    <submittedName>
        <fullName evidence="2">Uncharacterized protein</fullName>
    </submittedName>
</protein>
<name>A0A7G9Y079_9EURY</name>
<gene>
    <name evidence="2" type="ORF">CMJDHKFO_00002</name>
    <name evidence="1" type="ORF">JNOLDJLP_00004</name>
    <name evidence="3" type="ORF">OAEIHDOC_00004</name>
</gene>
<reference evidence="2" key="1">
    <citation type="submission" date="2020-06" db="EMBL/GenBank/DDBJ databases">
        <title>Unique genomic features of the anaerobic methanotrophic archaea.</title>
        <authorList>
            <person name="Chadwick G.L."/>
            <person name="Skennerton C.T."/>
            <person name="Laso-Perez R."/>
            <person name="Leu A.O."/>
            <person name="Speth D.R."/>
            <person name="Yu H."/>
            <person name="Morgan-Lang C."/>
            <person name="Hatzenpichler R."/>
            <person name="Goudeau D."/>
            <person name="Malmstrom R."/>
            <person name="Brazelton W.J."/>
            <person name="Woyke T."/>
            <person name="Hallam S.J."/>
            <person name="Tyson G.W."/>
            <person name="Wegener G."/>
            <person name="Boetius A."/>
            <person name="Orphan V."/>
        </authorList>
    </citation>
    <scope>NUCLEOTIDE SEQUENCE</scope>
</reference>
<evidence type="ECO:0000313" key="1">
    <source>
        <dbReference type="EMBL" id="QNO41180.1"/>
    </source>
</evidence>
<evidence type="ECO:0000313" key="2">
    <source>
        <dbReference type="EMBL" id="QNO41413.1"/>
    </source>
</evidence>
<dbReference type="AlphaFoldDB" id="A0A7G9Y079"/>
<evidence type="ECO:0000313" key="3">
    <source>
        <dbReference type="EMBL" id="QNO41584.1"/>
    </source>
</evidence>
<organism evidence="2">
    <name type="scientific">Candidatus Methanogaster sp. ANME-2c ERB4</name>
    <dbReference type="NCBI Taxonomy" id="2759911"/>
    <lineage>
        <taxon>Archaea</taxon>
        <taxon>Methanobacteriati</taxon>
        <taxon>Methanobacteriota</taxon>
        <taxon>Stenosarchaea group</taxon>
        <taxon>Methanomicrobia</taxon>
        <taxon>Methanosarcinales</taxon>
        <taxon>ANME-2 cluster</taxon>
        <taxon>Candidatus Methanogasteraceae</taxon>
        <taxon>Candidatus Methanogaster</taxon>
    </lineage>
</organism>
<proteinExistence type="predicted"/>
<dbReference type="PROSITE" id="PS51257">
    <property type="entry name" value="PROKAR_LIPOPROTEIN"/>
    <property type="match status" value="1"/>
</dbReference>
<dbReference type="EMBL" id="MT630638">
    <property type="protein sequence ID" value="QNO41413.1"/>
    <property type="molecule type" value="Genomic_DNA"/>
</dbReference>